<dbReference type="SUPFAM" id="SSF51905">
    <property type="entry name" value="FAD/NAD(P)-binding domain"/>
    <property type="match status" value="1"/>
</dbReference>
<evidence type="ECO:0000256" key="1">
    <source>
        <dbReference type="SAM" id="Phobius"/>
    </source>
</evidence>
<dbReference type="InterPro" id="IPR023753">
    <property type="entry name" value="FAD/NAD-binding_dom"/>
</dbReference>
<dbReference type="PRINTS" id="PR00469">
    <property type="entry name" value="PNDRDTASEII"/>
</dbReference>
<keyword evidence="1" id="KW-1133">Transmembrane helix</keyword>
<dbReference type="Proteomes" id="UP000198412">
    <property type="component" value="Unassembled WGS sequence"/>
</dbReference>
<feature type="domain" description="FAD/NAD(P)-binding" evidence="2">
    <location>
        <begin position="4"/>
        <end position="139"/>
    </location>
</feature>
<dbReference type="Gene3D" id="3.50.50.60">
    <property type="entry name" value="FAD/NAD(P)-binding domain"/>
    <property type="match status" value="1"/>
</dbReference>
<dbReference type="InterPro" id="IPR036188">
    <property type="entry name" value="FAD/NAD-bd_sf"/>
</dbReference>
<keyword evidence="1" id="KW-0472">Membrane</keyword>
<keyword evidence="4" id="KW-1185">Reference proteome</keyword>
<dbReference type="AlphaFoldDB" id="A0A238X2Z3"/>
<feature type="transmembrane region" description="Helical" evidence="1">
    <location>
        <begin position="6"/>
        <end position="26"/>
    </location>
</feature>
<dbReference type="EMBL" id="FZNX01000002">
    <property type="protein sequence ID" value="SNR53277.1"/>
    <property type="molecule type" value="Genomic_DNA"/>
</dbReference>
<dbReference type="OrthoDB" id="1199853at2"/>
<proteinExistence type="predicted"/>
<reference evidence="4" key="1">
    <citation type="submission" date="2017-06" db="EMBL/GenBank/DDBJ databases">
        <authorList>
            <person name="Varghese N."/>
            <person name="Submissions S."/>
        </authorList>
    </citation>
    <scope>NUCLEOTIDE SEQUENCE [LARGE SCALE GENOMIC DNA]</scope>
    <source>
        <strain evidence="4">DSM 27993</strain>
    </source>
</reference>
<evidence type="ECO:0000313" key="4">
    <source>
        <dbReference type="Proteomes" id="UP000198412"/>
    </source>
</evidence>
<dbReference type="Pfam" id="PF07992">
    <property type="entry name" value="Pyr_redox_2"/>
    <property type="match status" value="1"/>
</dbReference>
<sequence length="204" mass="22185">MNYYDVLIIGGGAAGLSCALILGSAVNKPFAQDKKIGIISHQKSSALQTAELNNVLGFKKGTKGSDILNEGLEQLANDFPDVAQIHKEKVIEIKRLEDKSLLVITNKASYTTKIVVIAVGPSKMFDIIGLTQFVETHNRLPIEKDKIMLRNFNHLIDEGIYVAGVLAGWRSQYAIAAGSGAQVGTDILTLWNDGNHTMIHDVIK</sequence>
<evidence type="ECO:0000313" key="3">
    <source>
        <dbReference type="EMBL" id="SNR53277.1"/>
    </source>
</evidence>
<organism evidence="3 4">
    <name type="scientific">Lutibacter flavus</name>
    <dbReference type="NCBI Taxonomy" id="691689"/>
    <lineage>
        <taxon>Bacteria</taxon>
        <taxon>Pseudomonadati</taxon>
        <taxon>Bacteroidota</taxon>
        <taxon>Flavobacteriia</taxon>
        <taxon>Flavobacteriales</taxon>
        <taxon>Flavobacteriaceae</taxon>
        <taxon>Lutibacter</taxon>
    </lineage>
</organism>
<dbReference type="RefSeq" id="WP_089377836.1">
    <property type="nucleotide sequence ID" value="NZ_FZNX01000002.1"/>
</dbReference>
<dbReference type="GO" id="GO:0016491">
    <property type="term" value="F:oxidoreductase activity"/>
    <property type="evidence" value="ECO:0007669"/>
    <property type="project" value="InterPro"/>
</dbReference>
<name>A0A238X2Z3_9FLAO</name>
<evidence type="ECO:0000259" key="2">
    <source>
        <dbReference type="Pfam" id="PF07992"/>
    </source>
</evidence>
<gene>
    <name evidence="3" type="ORF">SAMN04488111_1523</name>
</gene>
<protein>
    <submittedName>
        <fullName evidence="3">Pyridine nucleotide-disulphide oxidoreductase</fullName>
    </submittedName>
</protein>
<keyword evidence="1" id="KW-0812">Transmembrane</keyword>
<accession>A0A238X2Z3</accession>